<sequence>CNNWKKCKCPSDLKTFSKLRSKPKLERQKSWETFSIEVKRQTDEFLSPQNQSQHIQFTSNIESSDSGTEEFENSFKSSKKPAPIQDDDSSVDDQEAVNIAIWNLASIYKQPSQVIHVDITEPEDTSRSSSDNCSQNSVALASTGTPSSFLVTELQAELRPPLMMSAVARNNSRQNPECPFHRPLSNSADLQAAEESLKDSKDIFKNWRVSLGGTSAERHTRRILCKLFKHEYSLGFNFNGKRGKLSFSKLVLYDVVKSAVLESHRTTECAVEEINSKWFSPSTKHMHRKKQVEQHLSHIRHENPNKEYKEQSSSINNEVCQVYVMQQYKRQFKFFIGCRK</sequence>
<feature type="region of interest" description="Disordered" evidence="1">
    <location>
        <begin position="45"/>
        <end position="91"/>
    </location>
</feature>
<reference evidence="2" key="1">
    <citation type="submission" date="2021-06" db="EMBL/GenBank/DDBJ databases">
        <authorList>
            <person name="Hodson N. C."/>
            <person name="Mongue J. A."/>
            <person name="Jaron S. K."/>
        </authorList>
    </citation>
    <scope>NUCLEOTIDE SEQUENCE</scope>
</reference>
<feature type="non-terminal residue" evidence="2">
    <location>
        <position position="1"/>
    </location>
</feature>
<dbReference type="AlphaFoldDB" id="A0A8J2K8W3"/>
<proteinExistence type="predicted"/>
<organism evidence="2 3">
    <name type="scientific">Allacma fusca</name>
    <dbReference type="NCBI Taxonomy" id="39272"/>
    <lineage>
        <taxon>Eukaryota</taxon>
        <taxon>Metazoa</taxon>
        <taxon>Ecdysozoa</taxon>
        <taxon>Arthropoda</taxon>
        <taxon>Hexapoda</taxon>
        <taxon>Collembola</taxon>
        <taxon>Symphypleona</taxon>
        <taxon>Sminthuridae</taxon>
        <taxon>Allacma</taxon>
    </lineage>
</organism>
<keyword evidence="3" id="KW-1185">Reference proteome</keyword>
<name>A0A8J2K8W3_9HEXA</name>
<feature type="compositionally biased region" description="Polar residues" evidence="1">
    <location>
        <begin position="47"/>
        <end position="66"/>
    </location>
</feature>
<feature type="compositionally biased region" description="Low complexity" evidence="1">
    <location>
        <begin position="127"/>
        <end position="137"/>
    </location>
</feature>
<evidence type="ECO:0000313" key="2">
    <source>
        <dbReference type="EMBL" id="CAG7785131.1"/>
    </source>
</evidence>
<accession>A0A8J2K8W3</accession>
<protein>
    <recommendedName>
        <fullName evidence="4">DUF4806 domain-containing protein</fullName>
    </recommendedName>
</protein>
<evidence type="ECO:0000256" key="1">
    <source>
        <dbReference type="SAM" id="MobiDB-lite"/>
    </source>
</evidence>
<gene>
    <name evidence="2" type="ORF">AFUS01_LOCUS23775</name>
</gene>
<feature type="region of interest" description="Disordered" evidence="1">
    <location>
        <begin position="121"/>
        <end position="141"/>
    </location>
</feature>
<dbReference type="EMBL" id="CAJVCH010289921">
    <property type="protein sequence ID" value="CAG7785131.1"/>
    <property type="molecule type" value="Genomic_DNA"/>
</dbReference>
<comment type="caution">
    <text evidence="2">The sequence shown here is derived from an EMBL/GenBank/DDBJ whole genome shotgun (WGS) entry which is preliminary data.</text>
</comment>
<evidence type="ECO:0008006" key="4">
    <source>
        <dbReference type="Google" id="ProtNLM"/>
    </source>
</evidence>
<dbReference type="Proteomes" id="UP000708208">
    <property type="component" value="Unassembled WGS sequence"/>
</dbReference>
<evidence type="ECO:0000313" key="3">
    <source>
        <dbReference type="Proteomes" id="UP000708208"/>
    </source>
</evidence>
<dbReference type="OrthoDB" id="7554686at2759"/>